<feature type="transmembrane region" description="Helical" evidence="8">
    <location>
        <begin position="347"/>
        <end position="367"/>
    </location>
</feature>
<organism evidence="11 12">
    <name type="scientific">Nautilia profundicola (strain ATCC BAA-1463 / DSM 18972 / AmH)</name>
    <dbReference type="NCBI Taxonomy" id="598659"/>
    <lineage>
        <taxon>Bacteria</taxon>
        <taxon>Pseudomonadati</taxon>
        <taxon>Campylobacterota</taxon>
        <taxon>Epsilonproteobacteria</taxon>
        <taxon>Nautiliales</taxon>
        <taxon>Nautiliaceae</taxon>
        <taxon>Nautilia</taxon>
    </lineage>
</organism>
<evidence type="ECO:0000313" key="12">
    <source>
        <dbReference type="Proteomes" id="UP000000448"/>
    </source>
</evidence>
<evidence type="ECO:0000256" key="8">
    <source>
        <dbReference type="SAM" id="Phobius"/>
    </source>
</evidence>
<evidence type="ECO:0000256" key="1">
    <source>
        <dbReference type="ARBA" id="ARBA00004651"/>
    </source>
</evidence>
<feature type="transmembrane region" description="Helical" evidence="8">
    <location>
        <begin position="84"/>
        <end position="101"/>
    </location>
</feature>
<sequence>MKFLLNKRIVAFIITLQEAFVAVIPFIIFTAFLMLFYIFINYFNISFIPKDLLDKFTKTVTSFTSLIATVSIAFFVAKRIKVSEIIAIILSIVTFLSITVYENPKFPLILPYGFTTATIFAPIVSTYFLKILYPKFSLHINLTDGNYHIYRFFNYIFVFFAAYIATMVLYISVDAIMDIIIDKYNPLVINLPNIIILAIRDFLVQLFWFIGIHGEHMVNALFGKEILFRQMFPNLTYGEFHRIFINIGGAGVGLSLLIALLIHAKDNTVKTLSKIAAPFVIFNINDIIIFLIVVFNRFLFLPFVFLPLLNLILAYIFINIVPLSFSTYHVIWSTPVFIDGFLKTNSFIVPAFQLSLIVIDTIIYSHFIKKYFEIQSLENKKYILQNNLEIKDEIRAKKDIKAFLANQELIEANTKLNELINDLNQNNLLIYYQPKIDLKYNKAQKFEALIRYNDNGQIKGPFFLDIIEKSGLAPIIDIWVCQQVKEDLQTWQLQNFFPQISINLHPDTLKSSDAMDKIIEMFKDENVVFEVIERSFVDSNAKENINKLIQHKYLISIDDFGVGYSSLETLIKNKFDELKLDKTLIDEIETKKGFLVCQNTVNLCKDLNIKVVAEGVETKAQLNSLRFMDVDYIQGYYFSPALPFEKVKEFSENFNLSDF</sequence>
<accession>B9L7D7</accession>
<dbReference type="InterPro" id="IPR001633">
    <property type="entry name" value="EAL_dom"/>
</dbReference>
<dbReference type="GO" id="GO:0005886">
    <property type="term" value="C:plasma membrane"/>
    <property type="evidence" value="ECO:0007669"/>
    <property type="project" value="UniProtKB-SubCell"/>
</dbReference>
<keyword evidence="6 8" id="KW-1133">Transmembrane helix</keyword>
<evidence type="ECO:0000256" key="6">
    <source>
        <dbReference type="ARBA" id="ARBA00022989"/>
    </source>
</evidence>
<dbReference type="CDD" id="cd01948">
    <property type="entry name" value="EAL"/>
    <property type="match status" value="1"/>
</dbReference>
<dbReference type="eggNOG" id="COG1455">
    <property type="taxonomic scope" value="Bacteria"/>
</dbReference>
<dbReference type="Pfam" id="PF02378">
    <property type="entry name" value="PTS_EIIC"/>
    <property type="match status" value="1"/>
</dbReference>
<evidence type="ECO:0000259" key="10">
    <source>
        <dbReference type="PROSITE" id="PS51105"/>
    </source>
</evidence>
<keyword evidence="5 8" id="KW-0812">Transmembrane</keyword>
<dbReference type="PANTHER" id="PTHR33121:SF70">
    <property type="entry name" value="SIGNALING PROTEIN YKOW"/>
    <property type="match status" value="1"/>
</dbReference>
<feature type="domain" description="PTS EIIC type-3" evidence="10">
    <location>
        <begin position="1"/>
        <end position="367"/>
    </location>
</feature>
<evidence type="ECO:0000256" key="3">
    <source>
        <dbReference type="ARBA" id="ARBA00022475"/>
    </source>
</evidence>
<dbReference type="PROSITE" id="PS50883">
    <property type="entry name" value="EAL"/>
    <property type="match status" value="1"/>
</dbReference>
<dbReference type="Gene3D" id="3.20.20.450">
    <property type="entry name" value="EAL domain"/>
    <property type="match status" value="1"/>
</dbReference>
<dbReference type="SMART" id="SM00052">
    <property type="entry name" value="EAL"/>
    <property type="match status" value="1"/>
</dbReference>
<dbReference type="PANTHER" id="PTHR33121">
    <property type="entry name" value="CYCLIC DI-GMP PHOSPHODIESTERASE PDEF"/>
    <property type="match status" value="1"/>
</dbReference>
<dbReference type="EMBL" id="CP001279">
    <property type="protein sequence ID" value="ACM93349.1"/>
    <property type="molecule type" value="Genomic_DNA"/>
</dbReference>
<dbReference type="RefSeq" id="WP_015902401.1">
    <property type="nucleotide sequence ID" value="NC_012115.1"/>
</dbReference>
<proteinExistence type="predicted"/>
<dbReference type="AlphaFoldDB" id="B9L7D7"/>
<dbReference type="STRING" id="598659.NAMH_0107"/>
<evidence type="ECO:0000256" key="4">
    <source>
        <dbReference type="ARBA" id="ARBA00022597"/>
    </source>
</evidence>
<feature type="transmembrane region" description="Helical" evidence="8">
    <location>
        <begin position="20"/>
        <end position="40"/>
    </location>
</feature>
<dbReference type="InterPro" id="IPR003352">
    <property type="entry name" value="PTS_EIIC"/>
</dbReference>
<dbReference type="InterPro" id="IPR050706">
    <property type="entry name" value="Cyclic-di-GMP_PDE-like"/>
</dbReference>
<dbReference type="eggNOG" id="COG2200">
    <property type="taxonomic scope" value="Bacteria"/>
</dbReference>
<dbReference type="InterPro" id="IPR004501">
    <property type="entry name" value="PTS_EIIC_3"/>
</dbReference>
<feature type="transmembrane region" description="Helical" evidence="8">
    <location>
        <begin position="303"/>
        <end position="327"/>
    </location>
</feature>
<dbReference type="SUPFAM" id="SSF141868">
    <property type="entry name" value="EAL domain-like"/>
    <property type="match status" value="1"/>
</dbReference>
<feature type="domain" description="EAL" evidence="9">
    <location>
        <begin position="409"/>
        <end position="655"/>
    </location>
</feature>
<dbReference type="KEGG" id="nam:NAMH_0107"/>
<dbReference type="GO" id="GO:0009401">
    <property type="term" value="P:phosphoenolpyruvate-dependent sugar phosphotransferase system"/>
    <property type="evidence" value="ECO:0007669"/>
    <property type="project" value="InterPro"/>
</dbReference>
<evidence type="ECO:0000256" key="5">
    <source>
        <dbReference type="ARBA" id="ARBA00022692"/>
    </source>
</evidence>
<keyword evidence="7 8" id="KW-0472">Membrane</keyword>
<feature type="transmembrane region" description="Helical" evidence="8">
    <location>
        <begin position="275"/>
        <end position="296"/>
    </location>
</feature>
<keyword evidence="12" id="KW-1185">Reference proteome</keyword>
<keyword evidence="3" id="KW-1003">Cell membrane</keyword>
<dbReference type="Proteomes" id="UP000000448">
    <property type="component" value="Chromosome"/>
</dbReference>
<dbReference type="Pfam" id="PF00563">
    <property type="entry name" value="EAL"/>
    <property type="match status" value="1"/>
</dbReference>
<reference evidence="11 12" key="1">
    <citation type="journal article" date="2009" name="PLoS Genet.">
        <title>Adaptations to submarine hydrothermal environments exemplified by the genome of Nautilia profundicola.</title>
        <authorList>
            <person name="Campbell B.J."/>
            <person name="Smith J.L."/>
            <person name="Hanson T.E."/>
            <person name="Klotz M.G."/>
            <person name="Stein L.Y."/>
            <person name="Lee C.K."/>
            <person name="Wu D."/>
            <person name="Robinson J.M."/>
            <person name="Khouri H.M."/>
            <person name="Eisen J.A."/>
            <person name="Cary S.C."/>
        </authorList>
    </citation>
    <scope>NUCLEOTIDE SEQUENCE [LARGE SCALE GENOMIC DNA]</scope>
    <source>
        <strain evidence="12">ATCC BAA-1463 / DSM 18972 / AmH</strain>
    </source>
</reference>
<comment type="subcellular location">
    <subcellularLocation>
        <location evidence="1">Cell membrane</location>
        <topology evidence="1">Multi-pass membrane protein</topology>
    </subcellularLocation>
</comment>
<evidence type="ECO:0000256" key="2">
    <source>
        <dbReference type="ARBA" id="ARBA00022448"/>
    </source>
</evidence>
<protein>
    <submittedName>
        <fullName evidence="11">FOG: EAL domain protein</fullName>
    </submittedName>
</protein>
<feature type="transmembrane region" description="Helical" evidence="8">
    <location>
        <begin position="152"/>
        <end position="173"/>
    </location>
</feature>
<name>B9L7D7_NAUPA</name>
<keyword evidence="4" id="KW-0762">Sugar transport</keyword>
<dbReference type="PROSITE" id="PS51105">
    <property type="entry name" value="PTS_EIIC_TYPE_3"/>
    <property type="match status" value="1"/>
</dbReference>
<keyword evidence="2" id="KW-0813">Transport</keyword>
<feature type="transmembrane region" description="Helical" evidence="8">
    <location>
        <begin position="60"/>
        <end position="77"/>
    </location>
</feature>
<evidence type="ECO:0000256" key="7">
    <source>
        <dbReference type="ARBA" id="ARBA00023136"/>
    </source>
</evidence>
<evidence type="ECO:0000259" key="9">
    <source>
        <dbReference type="PROSITE" id="PS50883"/>
    </source>
</evidence>
<dbReference type="GO" id="GO:0071111">
    <property type="term" value="F:cyclic-guanylate-specific phosphodiesterase activity"/>
    <property type="evidence" value="ECO:0007669"/>
    <property type="project" value="InterPro"/>
</dbReference>
<dbReference type="OrthoDB" id="5372181at2"/>
<dbReference type="InterPro" id="IPR035919">
    <property type="entry name" value="EAL_sf"/>
</dbReference>
<dbReference type="GO" id="GO:0008982">
    <property type="term" value="F:protein-N(PI)-phosphohistidine-sugar phosphotransferase activity"/>
    <property type="evidence" value="ECO:0007669"/>
    <property type="project" value="InterPro"/>
</dbReference>
<gene>
    <name evidence="11" type="ordered locus">NAMH_0107</name>
</gene>
<feature type="transmembrane region" description="Helical" evidence="8">
    <location>
        <begin position="113"/>
        <end position="132"/>
    </location>
</feature>
<feature type="transmembrane region" description="Helical" evidence="8">
    <location>
        <begin position="243"/>
        <end position="263"/>
    </location>
</feature>
<dbReference type="HOGENOM" id="CLU_024302_1_0_7"/>
<evidence type="ECO:0000313" key="11">
    <source>
        <dbReference type="EMBL" id="ACM93349.1"/>
    </source>
</evidence>